<organism evidence="2 3">
    <name type="scientific">Marinitenerispora sediminis</name>
    <dbReference type="NCBI Taxonomy" id="1931232"/>
    <lineage>
        <taxon>Bacteria</taxon>
        <taxon>Bacillati</taxon>
        <taxon>Actinomycetota</taxon>
        <taxon>Actinomycetes</taxon>
        <taxon>Streptosporangiales</taxon>
        <taxon>Nocardiopsidaceae</taxon>
        <taxon>Marinitenerispora</taxon>
    </lineage>
</organism>
<dbReference type="PANTHER" id="PTHR43861:SF1">
    <property type="entry name" value="TRANS-ACONITATE 2-METHYLTRANSFERASE"/>
    <property type="match status" value="1"/>
</dbReference>
<sequence length="251" mass="26751">MSTHRWNAELYDTRHAFVADLGADLLELLDARPGERVLDAGCGTGVHVSALHAAGVDVVGVDASPEMVERARARFPGIDVRVADLRTLGLPGGFDAVLSNAVLHWIPEADRAAAAIAAALRPGGRLVAELGGAGNISAIDTGARRLRAELGLPEPVSPWYFPGIADYAQVLAAAGLELTGAWLFDRPTRLAGQDGLADWVRMFGAHLLDGVADTDAFLAALADRLRPTCFQDGAWWADYRRLRVTATRVAR</sequence>
<dbReference type="RefSeq" id="WP_114397647.1">
    <property type="nucleotide sequence ID" value="NZ_QEIM01000043.1"/>
</dbReference>
<comment type="caution">
    <text evidence="2">The sequence shown here is derived from an EMBL/GenBank/DDBJ whole genome shotgun (WGS) entry which is preliminary data.</text>
</comment>
<dbReference type="Gene3D" id="3.40.50.150">
    <property type="entry name" value="Vaccinia Virus protein VP39"/>
    <property type="match status" value="1"/>
</dbReference>
<evidence type="ECO:0000313" key="3">
    <source>
        <dbReference type="Proteomes" id="UP000253318"/>
    </source>
</evidence>
<dbReference type="PANTHER" id="PTHR43861">
    <property type="entry name" value="TRANS-ACONITATE 2-METHYLTRANSFERASE-RELATED"/>
    <property type="match status" value="1"/>
</dbReference>
<proteinExistence type="predicted"/>
<dbReference type="SUPFAM" id="SSF53335">
    <property type="entry name" value="S-adenosyl-L-methionine-dependent methyltransferases"/>
    <property type="match status" value="1"/>
</dbReference>
<feature type="domain" description="Methyltransferase type 11" evidence="1">
    <location>
        <begin position="38"/>
        <end position="127"/>
    </location>
</feature>
<name>A0A368TA81_9ACTN</name>
<accession>A0A368TA81</accession>
<gene>
    <name evidence="2" type="ORF">DEF24_03405</name>
</gene>
<dbReference type="GO" id="GO:0032259">
    <property type="term" value="P:methylation"/>
    <property type="evidence" value="ECO:0007669"/>
    <property type="project" value="UniProtKB-KW"/>
</dbReference>
<dbReference type="InterPro" id="IPR029063">
    <property type="entry name" value="SAM-dependent_MTases_sf"/>
</dbReference>
<keyword evidence="3" id="KW-1185">Reference proteome</keyword>
<dbReference type="GO" id="GO:0008757">
    <property type="term" value="F:S-adenosylmethionine-dependent methyltransferase activity"/>
    <property type="evidence" value="ECO:0007669"/>
    <property type="project" value="InterPro"/>
</dbReference>
<keyword evidence="2" id="KW-0489">Methyltransferase</keyword>
<evidence type="ECO:0000313" key="2">
    <source>
        <dbReference type="EMBL" id="RCV61787.1"/>
    </source>
</evidence>
<protein>
    <submittedName>
        <fullName evidence="2">SAM-dependent methyltransferase</fullName>
    </submittedName>
</protein>
<evidence type="ECO:0000259" key="1">
    <source>
        <dbReference type="Pfam" id="PF08241"/>
    </source>
</evidence>
<dbReference type="OrthoDB" id="9795085at2"/>
<dbReference type="Proteomes" id="UP000253318">
    <property type="component" value="Unassembled WGS sequence"/>
</dbReference>
<keyword evidence="2" id="KW-0808">Transferase</keyword>
<dbReference type="InterPro" id="IPR013216">
    <property type="entry name" value="Methyltransf_11"/>
</dbReference>
<dbReference type="Pfam" id="PF08241">
    <property type="entry name" value="Methyltransf_11"/>
    <property type="match status" value="1"/>
</dbReference>
<dbReference type="EMBL" id="QEIN01000015">
    <property type="protein sequence ID" value="RCV61787.1"/>
    <property type="molecule type" value="Genomic_DNA"/>
</dbReference>
<reference evidence="2 3" key="1">
    <citation type="submission" date="2018-04" db="EMBL/GenBank/DDBJ databases">
        <title>Novel actinobacteria from marine sediment.</title>
        <authorList>
            <person name="Ng Z.Y."/>
            <person name="Tan G.Y.A."/>
        </authorList>
    </citation>
    <scope>NUCLEOTIDE SEQUENCE [LARGE SCALE GENOMIC DNA]</scope>
    <source>
        <strain evidence="2 3">TPS81</strain>
    </source>
</reference>
<dbReference type="AlphaFoldDB" id="A0A368TA81"/>
<dbReference type="CDD" id="cd02440">
    <property type="entry name" value="AdoMet_MTases"/>
    <property type="match status" value="1"/>
</dbReference>